<organism evidence="1 2">
    <name type="scientific">Populibacterium corticicola</name>
    <dbReference type="NCBI Taxonomy" id="1812826"/>
    <lineage>
        <taxon>Bacteria</taxon>
        <taxon>Bacillati</taxon>
        <taxon>Actinomycetota</taxon>
        <taxon>Actinomycetes</taxon>
        <taxon>Micrococcales</taxon>
        <taxon>Jonesiaceae</taxon>
        <taxon>Populibacterium</taxon>
    </lineage>
</organism>
<sequence>MAQTDLQGFPIPEPDEANDIPEDLMTLVNEIEKTVVQRYATLAARNAANPSPNDGEVCYVESENAYYVRLNGAWRIAYSDTGWLTSGIAIAAQTGWSISSYRLKREGNRVHGVVVCERTGDDIVPNAAGNFTDSIAFSMPEGWRNGSGVTQQFAIVQTGVKTAFARADANLSTGNVTVTHGIPGVTVDKSQAWFFPLDYSLS</sequence>
<proteinExistence type="predicted"/>
<gene>
    <name evidence="1" type="ORF">ACFSYH_01895</name>
</gene>
<dbReference type="Proteomes" id="UP001597391">
    <property type="component" value="Unassembled WGS sequence"/>
</dbReference>
<dbReference type="EMBL" id="JBHUOP010000001">
    <property type="protein sequence ID" value="MFD2839323.1"/>
    <property type="molecule type" value="Genomic_DNA"/>
</dbReference>
<comment type="caution">
    <text evidence="1">The sequence shown here is derived from an EMBL/GenBank/DDBJ whole genome shotgun (WGS) entry which is preliminary data.</text>
</comment>
<keyword evidence="2" id="KW-1185">Reference proteome</keyword>
<evidence type="ECO:0008006" key="3">
    <source>
        <dbReference type="Google" id="ProtNLM"/>
    </source>
</evidence>
<name>A0ABW5XEQ4_9MICO</name>
<evidence type="ECO:0000313" key="2">
    <source>
        <dbReference type="Proteomes" id="UP001597391"/>
    </source>
</evidence>
<reference evidence="2" key="1">
    <citation type="journal article" date="2019" name="Int. J. Syst. Evol. Microbiol.">
        <title>The Global Catalogue of Microorganisms (GCM) 10K type strain sequencing project: providing services to taxonomists for standard genome sequencing and annotation.</title>
        <authorList>
            <consortium name="The Broad Institute Genomics Platform"/>
            <consortium name="The Broad Institute Genome Sequencing Center for Infectious Disease"/>
            <person name="Wu L."/>
            <person name="Ma J."/>
        </authorList>
    </citation>
    <scope>NUCLEOTIDE SEQUENCE [LARGE SCALE GENOMIC DNA]</scope>
    <source>
        <strain evidence="2">KCTC 33576</strain>
    </source>
</reference>
<protein>
    <recommendedName>
        <fullName evidence="3">Minor tail protein</fullName>
    </recommendedName>
</protein>
<evidence type="ECO:0000313" key="1">
    <source>
        <dbReference type="EMBL" id="MFD2839323.1"/>
    </source>
</evidence>
<dbReference type="RefSeq" id="WP_377464776.1">
    <property type="nucleotide sequence ID" value="NZ_JBHUOP010000001.1"/>
</dbReference>
<accession>A0ABW5XEQ4</accession>